<dbReference type="SMART" id="SM00873">
    <property type="entry name" value="B3_4"/>
    <property type="match status" value="1"/>
</dbReference>
<dbReference type="AlphaFoldDB" id="A0A1F7VB35"/>
<proteinExistence type="predicted"/>
<organism evidence="2 3">
    <name type="scientific">Candidatus Uhrbacteria bacterium RIFCSPLOWO2_02_FULL_49_11</name>
    <dbReference type="NCBI Taxonomy" id="1802409"/>
    <lineage>
        <taxon>Bacteria</taxon>
        <taxon>Candidatus Uhriibacteriota</taxon>
    </lineage>
</organism>
<evidence type="ECO:0000313" key="2">
    <source>
        <dbReference type="EMBL" id="OGL87643.1"/>
    </source>
</evidence>
<protein>
    <recommendedName>
        <fullName evidence="1">B3/B4 tRNA-binding domain-containing protein</fullName>
    </recommendedName>
</protein>
<dbReference type="PANTHER" id="PTHR39209:SF2">
    <property type="entry name" value="CYTOPLASMIC PROTEIN"/>
    <property type="match status" value="1"/>
</dbReference>
<reference evidence="2 3" key="1">
    <citation type="journal article" date="2016" name="Nat. Commun.">
        <title>Thousands of microbial genomes shed light on interconnected biogeochemical processes in an aquifer system.</title>
        <authorList>
            <person name="Anantharaman K."/>
            <person name="Brown C.T."/>
            <person name="Hug L.A."/>
            <person name="Sharon I."/>
            <person name="Castelle C.J."/>
            <person name="Probst A.J."/>
            <person name="Thomas B.C."/>
            <person name="Singh A."/>
            <person name="Wilkins M.J."/>
            <person name="Karaoz U."/>
            <person name="Brodie E.L."/>
            <person name="Williams K.H."/>
            <person name="Hubbard S.S."/>
            <person name="Banfield J.F."/>
        </authorList>
    </citation>
    <scope>NUCLEOTIDE SEQUENCE [LARGE SCALE GENOMIC DNA]</scope>
</reference>
<dbReference type="GO" id="GO:0004826">
    <property type="term" value="F:phenylalanine-tRNA ligase activity"/>
    <property type="evidence" value="ECO:0007669"/>
    <property type="project" value="InterPro"/>
</dbReference>
<gene>
    <name evidence="2" type="ORF">A3I42_04840</name>
</gene>
<evidence type="ECO:0000259" key="1">
    <source>
        <dbReference type="SMART" id="SM00873"/>
    </source>
</evidence>
<comment type="caution">
    <text evidence="2">The sequence shown here is derived from an EMBL/GenBank/DDBJ whole genome shotgun (WGS) entry which is preliminary data.</text>
</comment>
<feature type="domain" description="B3/B4 tRNA-binding" evidence="1">
    <location>
        <begin position="62"/>
        <end position="217"/>
    </location>
</feature>
<dbReference type="Proteomes" id="UP000178264">
    <property type="component" value="Unassembled WGS sequence"/>
</dbReference>
<dbReference type="Gene3D" id="3.50.40.10">
    <property type="entry name" value="Phenylalanyl-trna Synthetase, Chain B, domain 3"/>
    <property type="match status" value="1"/>
</dbReference>
<dbReference type="EMBL" id="MGER01000067">
    <property type="protein sequence ID" value="OGL87643.1"/>
    <property type="molecule type" value="Genomic_DNA"/>
</dbReference>
<sequence length="234" mass="26185">MKFVIDQKIFGKFPNLTVGIIAVQGIHNTEENAEVIDLLHQEERAVRERITIETLATHPKVMAWQEAYRAFGAKPKDHLSSVENLYRRVLGGAALRHINTFVDMYNYVSLKYMLPVGGEDLEKIKGDIQLTFAGPDGPPVLLLGDKDPRPPKEGEVIYRDGLGAICRRFNWREADRTKLTEETKNAVLVIEGLPPVSRNEIMGAVDELKNLIDHHCGGEASLFILDASNPTASW</sequence>
<dbReference type="InterPro" id="IPR020825">
    <property type="entry name" value="Phe-tRNA_synthase-like_B3/B4"/>
</dbReference>
<dbReference type="InterPro" id="IPR005146">
    <property type="entry name" value="B3/B4_tRNA-bd"/>
</dbReference>
<dbReference type="PANTHER" id="PTHR39209">
    <property type="match status" value="1"/>
</dbReference>
<accession>A0A1F7VB35</accession>
<dbReference type="GO" id="GO:0003723">
    <property type="term" value="F:RNA binding"/>
    <property type="evidence" value="ECO:0007669"/>
    <property type="project" value="InterPro"/>
</dbReference>
<evidence type="ECO:0000313" key="3">
    <source>
        <dbReference type="Proteomes" id="UP000178264"/>
    </source>
</evidence>
<dbReference type="Pfam" id="PF03483">
    <property type="entry name" value="B3_4"/>
    <property type="match status" value="1"/>
</dbReference>
<name>A0A1F7VB35_9BACT</name>
<dbReference type="SUPFAM" id="SSF56037">
    <property type="entry name" value="PheT/TilS domain"/>
    <property type="match status" value="1"/>
</dbReference>